<dbReference type="Pfam" id="PF03190">
    <property type="entry name" value="Thioredox_DsbH"/>
    <property type="match status" value="1"/>
</dbReference>
<dbReference type="PANTHER" id="PTHR42899">
    <property type="entry name" value="SPERMATOGENESIS-ASSOCIATED PROTEIN 20"/>
    <property type="match status" value="1"/>
</dbReference>
<evidence type="ECO:0000313" key="3">
    <source>
        <dbReference type="Proteomes" id="UP000542776"/>
    </source>
</evidence>
<protein>
    <recommendedName>
        <fullName evidence="1">Spermatogenesis-associated protein 20-like TRX domain-containing protein</fullName>
    </recommendedName>
</protein>
<dbReference type="CDD" id="cd02955">
    <property type="entry name" value="SSP411"/>
    <property type="match status" value="1"/>
</dbReference>
<dbReference type="GO" id="GO:0005975">
    <property type="term" value="P:carbohydrate metabolic process"/>
    <property type="evidence" value="ECO:0007669"/>
    <property type="project" value="InterPro"/>
</dbReference>
<dbReference type="PANTHER" id="PTHR42899:SF1">
    <property type="entry name" value="SPERMATOGENESIS-ASSOCIATED PROTEIN 20"/>
    <property type="match status" value="1"/>
</dbReference>
<organism evidence="2 3">
    <name type="scientific">Aureimonas pseudogalii</name>
    <dbReference type="NCBI Taxonomy" id="1744844"/>
    <lineage>
        <taxon>Bacteria</taxon>
        <taxon>Pseudomonadati</taxon>
        <taxon>Pseudomonadota</taxon>
        <taxon>Alphaproteobacteria</taxon>
        <taxon>Hyphomicrobiales</taxon>
        <taxon>Aurantimonadaceae</taxon>
        <taxon>Aureimonas</taxon>
    </lineage>
</organism>
<comment type="caution">
    <text evidence="2">The sequence shown here is derived from an EMBL/GenBank/DDBJ whole genome shotgun (WGS) entry which is preliminary data.</text>
</comment>
<dbReference type="Proteomes" id="UP000542776">
    <property type="component" value="Unassembled WGS sequence"/>
</dbReference>
<dbReference type="SUPFAM" id="SSF52833">
    <property type="entry name" value="Thioredoxin-like"/>
    <property type="match status" value="1"/>
</dbReference>
<dbReference type="AlphaFoldDB" id="A0A7W6EA54"/>
<accession>A0A7W6EA54</accession>
<dbReference type="InterPro" id="IPR008928">
    <property type="entry name" value="6-hairpin_glycosidase_sf"/>
</dbReference>
<dbReference type="RefSeq" id="WP_183199109.1">
    <property type="nucleotide sequence ID" value="NZ_JACIEK010000002.1"/>
</dbReference>
<dbReference type="PIRSF" id="PIRSF006402">
    <property type="entry name" value="UCP006402_thioredoxin"/>
    <property type="match status" value="1"/>
</dbReference>
<dbReference type="EMBL" id="JACIEK010000002">
    <property type="protein sequence ID" value="MBB3997553.1"/>
    <property type="molecule type" value="Genomic_DNA"/>
</dbReference>
<dbReference type="SUPFAM" id="SSF48208">
    <property type="entry name" value="Six-hairpin glycosidases"/>
    <property type="match status" value="1"/>
</dbReference>
<dbReference type="InterPro" id="IPR036249">
    <property type="entry name" value="Thioredoxin-like_sf"/>
</dbReference>
<name>A0A7W6EA54_9HYPH</name>
<evidence type="ECO:0000259" key="1">
    <source>
        <dbReference type="Pfam" id="PF03190"/>
    </source>
</evidence>
<sequence length="684" mass="73174">MSSQANAPGNRLGEAISPYLLQHRDNPVHWREWSPAVLAEAEALDRPILLSIGYAACHWCHVMAHESFEDPAVAAVMNRLFVNVKVDREERPDIDHLYMSALQAMGEQGGWPMTMFLTPRGEPFYGGTYYPPRGAHGRPGFTELLEAVSKAWNGKREGLLKSADTLGTHLRRFLGAGGAEAAEIERDLVAQAAPRIAGLIDPDHGGMRGAPKFPNAPYLELLARSAFPAGPPAHREGFLTTLRSLCEGGIYDHVGGGLHRYSTDARWLVPHFEKMLYDQAQFLRHLVWGWRATGEPLFRCRIEETVAFLEREMRLESGGFAASLDADSPDDAGHMEEGAFYVWSTTELDAVLAGRPEADAFRAAYDVQPGGNWEGKTILDRLGGAGSGTDEPDGFAEIRGLLLARRTARPRPGRDDKLLADWNGLLIRALAEAGAALPHAQALDLARGAFEAVTRGMTRDGRLHHAERDGRLSGVALAGDYGALIAAAAALFLATGDAAALAQGRLLADALERWHGDGEGGHMMTASDAGDVLVPLRGDTDDAVPGATALVVEGLALLAQAGGDAEIAGRAARAGALARGRIGEQPAAYPGLVSALDRVAHASELTILGFRSNPGFTEMEAAARGHVDLNRADLVSNDPAGLPETLAVSALRPPRFPAAILCRRQTCRPPVFDPAALAALLREA</sequence>
<dbReference type="InterPro" id="IPR024705">
    <property type="entry name" value="Ssp411"/>
</dbReference>
<proteinExistence type="predicted"/>
<reference evidence="2 3" key="1">
    <citation type="submission" date="2020-08" db="EMBL/GenBank/DDBJ databases">
        <title>Genomic Encyclopedia of Type Strains, Phase IV (KMG-IV): sequencing the most valuable type-strain genomes for metagenomic binning, comparative biology and taxonomic classification.</title>
        <authorList>
            <person name="Goeker M."/>
        </authorList>
    </citation>
    <scope>NUCLEOTIDE SEQUENCE [LARGE SCALE GENOMIC DNA]</scope>
    <source>
        <strain evidence="2 3">DSM 102238</strain>
    </source>
</reference>
<gene>
    <name evidence="2" type="ORF">GGR04_001389</name>
</gene>
<evidence type="ECO:0000313" key="2">
    <source>
        <dbReference type="EMBL" id="MBB3997553.1"/>
    </source>
</evidence>
<feature type="domain" description="Spermatogenesis-associated protein 20-like TRX" evidence="1">
    <location>
        <begin position="10"/>
        <end position="170"/>
    </location>
</feature>
<dbReference type="InterPro" id="IPR004879">
    <property type="entry name" value="Ssp411-like_TRX"/>
</dbReference>
<keyword evidence="3" id="KW-1185">Reference proteome</keyword>
<dbReference type="Gene3D" id="3.40.30.10">
    <property type="entry name" value="Glutaredoxin"/>
    <property type="match status" value="1"/>
</dbReference>